<gene>
    <name evidence="6" type="ORF">F8D52_22980</name>
</gene>
<evidence type="ECO:0000256" key="2">
    <source>
        <dbReference type="ARBA" id="ARBA00023125"/>
    </source>
</evidence>
<dbReference type="SUPFAM" id="SSF46689">
    <property type="entry name" value="Homeodomain-like"/>
    <property type="match status" value="1"/>
</dbReference>
<protein>
    <submittedName>
        <fullName evidence="6">TetR/AcrR family transcriptional regulator</fullName>
    </submittedName>
</protein>
<accession>A0A5N4BIY6</accession>
<dbReference type="Gene3D" id="1.10.357.10">
    <property type="entry name" value="Tetracycline Repressor, domain 2"/>
    <property type="match status" value="1"/>
</dbReference>
<keyword evidence="3" id="KW-0804">Transcription</keyword>
<keyword evidence="7" id="KW-1185">Reference proteome</keyword>
<sequence length="216" mass="25004">MSKMYYFCIHISDNFQTMSSHTEQDQLSQQILETASGLYLKYGLKKVTMDDISRALGKSRTSIYYYYKNREEVFQAVLENLIKEVISEIDANMKKIKTFEGKIHEFCLAKVKTSEERSSFFRAIEAGMDNEEKSKHITDAHNRMMEAERNLLLTLFSTSMNNGEIPKIAIEEQETIVFILQSSIRGIRREMGLKNNFENLNNTVNTLTSMVIKHIG</sequence>
<proteinExistence type="predicted"/>
<dbReference type="PRINTS" id="PR00455">
    <property type="entry name" value="HTHTETR"/>
</dbReference>
<keyword evidence="2 4" id="KW-0238">DNA-binding</keyword>
<feature type="DNA-binding region" description="H-T-H motif" evidence="4">
    <location>
        <begin position="48"/>
        <end position="67"/>
    </location>
</feature>
<organism evidence="6 7">
    <name type="scientific">Chryseobacterium viscerum</name>
    <dbReference type="NCBI Taxonomy" id="1037377"/>
    <lineage>
        <taxon>Bacteria</taxon>
        <taxon>Pseudomonadati</taxon>
        <taxon>Bacteroidota</taxon>
        <taxon>Flavobacteriia</taxon>
        <taxon>Flavobacteriales</taxon>
        <taxon>Weeksellaceae</taxon>
        <taxon>Chryseobacterium group</taxon>
        <taxon>Chryseobacterium</taxon>
    </lineage>
</organism>
<dbReference type="Gene3D" id="1.10.10.60">
    <property type="entry name" value="Homeodomain-like"/>
    <property type="match status" value="1"/>
</dbReference>
<dbReference type="Pfam" id="PF00440">
    <property type="entry name" value="TetR_N"/>
    <property type="match status" value="1"/>
</dbReference>
<evidence type="ECO:0000313" key="6">
    <source>
        <dbReference type="EMBL" id="KAB1228409.1"/>
    </source>
</evidence>
<dbReference type="Proteomes" id="UP000326384">
    <property type="component" value="Unassembled WGS sequence"/>
</dbReference>
<reference evidence="6 7" key="1">
    <citation type="journal article" date="2019" name="Stand. Genomic Sci.">
        <title>Draft Whole-Genome Sequence of a Novel Chryseobacterium viscerum Strain Isolated from Fresh Water at Dripping Springs, New Mexico.</title>
        <authorList>
            <person name="Kyndt J.A."/>
            <person name="Moore T.C."/>
        </authorList>
    </citation>
    <scope>NUCLEOTIDE SEQUENCE [LARGE SCALE GENOMIC DNA]</scope>
    <source>
        <strain evidence="6 7">DPS</strain>
    </source>
</reference>
<dbReference type="PANTHER" id="PTHR47506">
    <property type="entry name" value="TRANSCRIPTIONAL REGULATORY PROTEIN"/>
    <property type="match status" value="1"/>
</dbReference>
<dbReference type="InterPro" id="IPR001647">
    <property type="entry name" value="HTH_TetR"/>
</dbReference>
<keyword evidence="1" id="KW-0805">Transcription regulation</keyword>
<dbReference type="PANTHER" id="PTHR47506:SF1">
    <property type="entry name" value="HTH-TYPE TRANSCRIPTIONAL REGULATOR YJDC"/>
    <property type="match status" value="1"/>
</dbReference>
<dbReference type="InterPro" id="IPR009057">
    <property type="entry name" value="Homeodomain-like_sf"/>
</dbReference>
<feature type="domain" description="HTH tetR-type" evidence="5">
    <location>
        <begin position="25"/>
        <end position="85"/>
    </location>
</feature>
<dbReference type="EMBL" id="VTPV01000024">
    <property type="protein sequence ID" value="KAB1228409.1"/>
    <property type="molecule type" value="Genomic_DNA"/>
</dbReference>
<evidence type="ECO:0000259" key="5">
    <source>
        <dbReference type="PROSITE" id="PS50977"/>
    </source>
</evidence>
<evidence type="ECO:0000313" key="7">
    <source>
        <dbReference type="Proteomes" id="UP000326384"/>
    </source>
</evidence>
<evidence type="ECO:0000256" key="4">
    <source>
        <dbReference type="PROSITE-ProRule" id="PRU00335"/>
    </source>
</evidence>
<dbReference type="PROSITE" id="PS50977">
    <property type="entry name" value="HTH_TETR_2"/>
    <property type="match status" value="1"/>
</dbReference>
<comment type="caution">
    <text evidence="6">The sequence shown here is derived from an EMBL/GenBank/DDBJ whole genome shotgun (WGS) entry which is preliminary data.</text>
</comment>
<evidence type="ECO:0000256" key="1">
    <source>
        <dbReference type="ARBA" id="ARBA00023015"/>
    </source>
</evidence>
<name>A0A5N4BIY6_9FLAO</name>
<evidence type="ECO:0000256" key="3">
    <source>
        <dbReference type="ARBA" id="ARBA00023163"/>
    </source>
</evidence>